<feature type="domain" description="GST N-terminal" evidence="1">
    <location>
        <begin position="1"/>
        <end position="77"/>
    </location>
</feature>
<dbReference type="InterPro" id="IPR050983">
    <property type="entry name" value="GST_Omega/HSP26"/>
</dbReference>
<dbReference type="RefSeq" id="WP_265616206.1">
    <property type="nucleotide sequence ID" value="NZ_JAPFRD010000005.1"/>
</dbReference>
<name>A0ABT3P407_9ALTE</name>
<dbReference type="InterPro" id="IPR004045">
    <property type="entry name" value="Glutathione_S-Trfase_N"/>
</dbReference>
<dbReference type="InterPro" id="IPR036249">
    <property type="entry name" value="Thioredoxin-like_sf"/>
</dbReference>
<organism evidence="2 3">
    <name type="scientific">Alteromonas aquimaris</name>
    <dbReference type="NCBI Taxonomy" id="2998417"/>
    <lineage>
        <taxon>Bacteria</taxon>
        <taxon>Pseudomonadati</taxon>
        <taxon>Pseudomonadota</taxon>
        <taxon>Gammaproteobacteria</taxon>
        <taxon>Alteromonadales</taxon>
        <taxon>Alteromonadaceae</taxon>
        <taxon>Alteromonas/Salinimonas group</taxon>
        <taxon>Alteromonas</taxon>
    </lineage>
</organism>
<sequence length="190" mass="22393">MKIFGSTTSPYVRRLRILLAQTPHEFVNLQIFQGDDRATLAERNPTLKIPCLEDEGSVIFDSRVIYRYLAEKFGYTPLNWDQENQLTLIDSANDSLVQLLLLKRSEFNISEDKLYYRLQKERVQATLEELDKQVSLNGFEGWDYPAICLFTLIDWIEFREMHNLKAFDNLKAFRERHVDRIEVTATDPRN</sequence>
<accession>A0ABT3P407</accession>
<evidence type="ECO:0000313" key="3">
    <source>
        <dbReference type="Proteomes" id="UP001142810"/>
    </source>
</evidence>
<dbReference type="PANTHER" id="PTHR43968">
    <property type="match status" value="1"/>
</dbReference>
<dbReference type="Gene3D" id="3.40.30.10">
    <property type="entry name" value="Glutaredoxin"/>
    <property type="match status" value="1"/>
</dbReference>
<reference evidence="2" key="1">
    <citation type="submission" date="2022-11" db="EMBL/GenBank/DDBJ databases">
        <title>Alteromonas sp. nov., isolated from sea water of the Qingdao.</title>
        <authorList>
            <person name="Wang Q."/>
        </authorList>
    </citation>
    <scope>NUCLEOTIDE SEQUENCE</scope>
    <source>
        <strain evidence="2">ASW11-7</strain>
    </source>
</reference>
<proteinExistence type="predicted"/>
<comment type="caution">
    <text evidence="2">The sequence shown here is derived from an EMBL/GenBank/DDBJ whole genome shotgun (WGS) entry which is preliminary data.</text>
</comment>
<dbReference type="Gene3D" id="1.20.1050.10">
    <property type="match status" value="1"/>
</dbReference>
<dbReference type="Proteomes" id="UP001142810">
    <property type="component" value="Unassembled WGS sequence"/>
</dbReference>
<dbReference type="PROSITE" id="PS50404">
    <property type="entry name" value="GST_NTER"/>
    <property type="match status" value="1"/>
</dbReference>
<dbReference type="SUPFAM" id="SSF52833">
    <property type="entry name" value="Thioredoxin-like"/>
    <property type="match status" value="1"/>
</dbReference>
<keyword evidence="3" id="KW-1185">Reference proteome</keyword>
<evidence type="ECO:0000313" key="2">
    <source>
        <dbReference type="EMBL" id="MCW8107497.1"/>
    </source>
</evidence>
<evidence type="ECO:0000259" key="1">
    <source>
        <dbReference type="PROSITE" id="PS50404"/>
    </source>
</evidence>
<dbReference type="EMBL" id="JAPFRD010000005">
    <property type="protein sequence ID" value="MCW8107497.1"/>
    <property type="molecule type" value="Genomic_DNA"/>
</dbReference>
<dbReference type="Pfam" id="PF13417">
    <property type="entry name" value="GST_N_3"/>
    <property type="match status" value="1"/>
</dbReference>
<gene>
    <name evidence="2" type="ORF">OPS25_03135</name>
</gene>
<dbReference type="PANTHER" id="PTHR43968:SF6">
    <property type="entry name" value="GLUTATHIONE S-TRANSFERASE OMEGA"/>
    <property type="match status" value="1"/>
</dbReference>
<protein>
    <submittedName>
        <fullName evidence="2">Glutathione S-transferase family protein</fullName>
    </submittedName>
</protein>